<dbReference type="PANTHER" id="PTHR46663">
    <property type="entry name" value="DIGUANYLATE CYCLASE DGCT-RELATED"/>
    <property type="match status" value="1"/>
</dbReference>
<feature type="transmembrane region" description="Helical" evidence="1">
    <location>
        <begin position="286"/>
        <end position="303"/>
    </location>
</feature>
<dbReference type="InterPro" id="IPR043128">
    <property type="entry name" value="Rev_trsase/Diguanyl_cyclase"/>
</dbReference>
<dbReference type="SMART" id="SM00267">
    <property type="entry name" value="GGDEF"/>
    <property type="match status" value="1"/>
</dbReference>
<keyword evidence="1" id="KW-1133">Transmembrane helix</keyword>
<dbReference type="PROSITE" id="PS50887">
    <property type="entry name" value="GGDEF"/>
    <property type="match status" value="1"/>
</dbReference>
<reference evidence="4 5" key="1">
    <citation type="submission" date="2018-03" db="EMBL/GenBank/DDBJ databases">
        <title>Genomic Encyclopedia of Archaeal and Bacterial Type Strains, Phase II (KMG-II): from individual species to whole genera.</title>
        <authorList>
            <person name="Goeker M."/>
        </authorList>
    </citation>
    <scope>NUCLEOTIDE SEQUENCE [LARGE SCALE GENOMIC DNA]</scope>
    <source>
        <strain evidence="4 5">DSM 43146</strain>
    </source>
</reference>
<dbReference type="Gene3D" id="3.30.70.270">
    <property type="match status" value="1"/>
</dbReference>
<organism evidence="4 5">
    <name type="scientific">Actinoplanes italicus</name>
    <dbReference type="NCBI Taxonomy" id="113567"/>
    <lineage>
        <taxon>Bacteria</taxon>
        <taxon>Bacillati</taxon>
        <taxon>Actinomycetota</taxon>
        <taxon>Actinomycetes</taxon>
        <taxon>Micromonosporales</taxon>
        <taxon>Micromonosporaceae</taxon>
        <taxon>Actinoplanes</taxon>
    </lineage>
</organism>
<dbReference type="InterPro" id="IPR000160">
    <property type="entry name" value="GGDEF_dom"/>
</dbReference>
<feature type="transmembrane region" description="Helical" evidence="1">
    <location>
        <begin position="97"/>
        <end position="117"/>
    </location>
</feature>
<evidence type="ECO:0000256" key="1">
    <source>
        <dbReference type="SAM" id="Phobius"/>
    </source>
</evidence>
<feature type="transmembrane region" description="Helical" evidence="1">
    <location>
        <begin position="193"/>
        <end position="213"/>
    </location>
</feature>
<feature type="transmembrane region" description="Helical" evidence="1">
    <location>
        <begin position="219"/>
        <end position="239"/>
    </location>
</feature>
<keyword evidence="2" id="KW-0732">Signal</keyword>
<feature type="transmembrane region" description="Helical" evidence="1">
    <location>
        <begin position="260"/>
        <end position="280"/>
    </location>
</feature>
<dbReference type="PANTHER" id="PTHR46663:SF2">
    <property type="entry name" value="GGDEF DOMAIN-CONTAINING PROTEIN"/>
    <property type="match status" value="1"/>
</dbReference>
<dbReference type="RefSeq" id="WP_170153840.1">
    <property type="nucleotide sequence ID" value="NZ_BOMO01000022.1"/>
</dbReference>
<dbReference type="Proteomes" id="UP000239415">
    <property type="component" value="Unassembled WGS sequence"/>
</dbReference>
<keyword evidence="5" id="KW-1185">Reference proteome</keyword>
<keyword evidence="1" id="KW-0472">Membrane</keyword>
<dbReference type="Pfam" id="PF00990">
    <property type="entry name" value="GGDEF"/>
    <property type="match status" value="1"/>
</dbReference>
<evidence type="ECO:0000259" key="3">
    <source>
        <dbReference type="PROSITE" id="PS50887"/>
    </source>
</evidence>
<dbReference type="NCBIfam" id="TIGR00254">
    <property type="entry name" value="GGDEF"/>
    <property type="match status" value="1"/>
</dbReference>
<feature type="signal peptide" evidence="2">
    <location>
        <begin position="1"/>
        <end position="21"/>
    </location>
</feature>
<dbReference type="InterPro" id="IPR029787">
    <property type="entry name" value="Nucleotide_cyclase"/>
</dbReference>
<comment type="caution">
    <text evidence="4">The sequence shown here is derived from an EMBL/GenBank/DDBJ whole genome shotgun (WGS) entry which is preliminary data.</text>
</comment>
<sequence length="505" mass="52501">MRTRLPIALLLALAVASGFQAVVAHLPARWGYAVSDFLIMLTVGYASVGYYRQASCASGRLRAAMAVGACSTALWSLANGLFLLTRPSLLGAGAEQVGGLLSIVAVALLPVGLILIAAPLRGLAQVRRILDIAAVSGAILILAWQFILAPAAAAGDREGIIVNLHFTVPEALAVALALVTAAGSVPSRGARALHLLAAAAVVLAVTMMLVVVHNGTTRSLWFENGVGGGFVLGALLMALASRQALPTPGDDDVRRLMDSAWAAMPYIPVILAVVAVAVVQVRTGRLGSMLVWLLLGTFGLVLLRQLTTLRMVGGMAVALQRQKEQLAYQAHHDPLTGLPNRAAFQERGDLAVRDGGDMVLMLLDLDGFKPINDTLGHAGGDQALVTVARRLGEALRPGDVACRLGGDEFAVLVTGTSPDDAMSLARRLLTSIREPMTIQQSPVAVGVSIGIASSTPGSTPSLDLLLQQADMAMYDAKANGKNTIRCHDGENAVPLPPVAAPVAVP</sequence>
<dbReference type="EMBL" id="PVMZ01000004">
    <property type="protein sequence ID" value="PRX23020.1"/>
    <property type="molecule type" value="Genomic_DNA"/>
</dbReference>
<feature type="chain" id="PRO_5015506747" evidence="2">
    <location>
        <begin position="22"/>
        <end position="505"/>
    </location>
</feature>
<feature type="transmembrane region" description="Helical" evidence="1">
    <location>
        <begin position="129"/>
        <end position="148"/>
    </location>
</feature>
<proteinExistence type="predicted"/>
<protein>
    <submittedName>
        <fullName evidence="4">Diguanylate cyclase (GGDEF)-like protein</fullName>
    </submittedName>
</protein>
<dbReference type="SUPFAM" id="SSF55073">
    <property type="entry name" value="Nucleotide cyclase"/>
    <property type="match status" value="1"/>
</dbReference>
<dbReference type="InterPro" id="IPR052163">
    <property type="entry name" value="DGC-Regulatory_Protein"/>
</dbReference>
<feature type="transmembrane region" description="Helical" evidence="1">
    <location>
        <begin position="30"/>
        <end position="51"/>
    </location>
</feature>
<feature type="transmembrane region" description="Helical" evidence="1">
    <location>
        <begin position="63"/>
        <end position="85"/>
    </location>
</feature>
<feature type="domain" description="GGDEF" evidence="3">
    <location>
        <begin position="356"/>
        <end position="489"/>
    </location>
</feature>
<keyword evidence="1" id="KW-0812">Transmembrane</keyword>
<evidence type="ECO:0000256" key="2">
    <source>
        <dbReference type="SAM" id="SignalP"/>
    </source>
</evidence>
<dbReference type="FunFam" id="3.30.70.270:FF:000001">
    <property type="entry name" value="Diguanylate cyclase domain protein"/>
    <property type="match status" value="1"/>
</dbReference>
<name>A0A2T0KHV9_9ACTN</name>
<gene>
    <name evidence="4" type="ORF">CLV67_104548</name>
</gene>
<dbReference type="AlphaFoldDB" id="A0A2T0KHV9"/>
<evidence type="ECO:0000313" key="4">
    <source>
        <dbReference type="EMBL" id="PRX23020.1"/>
    </source>
</evidence>
<evidence type="ECO:0000313" key="5">
    <source>
        <dbReference type="Proteomes" id="UP000239415"/>
    </source>
</evidence>
<dbReference type="CDD" id="cd01949">
    <property type="entry name" value="GGDEF"/>
    <property type="match status" value="1"/>
</dbReference>
<accession>A0A2T0KHV9</accession>